<dbReference type="AlphaFoldDB" id="A0A655QCQ5"/>
<proteinExistence type="predicted"/>
<organism evidence="1 5">
    <name type="scientific">Vibrio cholerae</name>
    <dbReference type="NCBI Taxonomy" id="666"/>
    <lineage>
        <taxon>Bacteria</taxon>
        <taxon>Pseudomonadati</taxon>
        <taxon>Pseudomonadota</taxon>
        <taxon>Gammaproteobacteria</taxon>
        <taxon>Vibrionales</taxon>
        <taxon>Vibrionaceae</taxon>
        <taxon>Vibrio</taxon>
    </lineage>
</organism>
<dbReference type="Proteomes" id="UP000041770">
    <property type="component" value="Unassembled WGS sequence"/>
</dbReference>
<evidence type="ECO:0000313" key="5">
    <source>
        <dbReference type="Proteomes" id="UP000044806"/>
    </source>
</evidence>
<sequence>MLAQMVIDLFHFMQRIELIHADCKVVCTITMRRKPSGILTLFRQSKIVGMA</sequence>
<dbReference type="EMBL" id="CWOW01000007">
    <property type="protein sequence ID" value="CSA48588.1"/>
    <property type="molecule type" value="Genomic_DNA"/>
</dbReference>
<accession>A0A655QCQ5</accession>
<evidence type="ECO:0000313" key="2">
    <source>
        <dbReference type="EMBL" id="CSB75506.1"/>
    </source>
</evidence>
<protein>
    <submittedName>
        <fullName evidence="1">Uncharacterized protein</fullName>
    </submittedName>
</protein>
<evidence type="ECO:0000313" key="4">
    <source>
        <dbReference type="Proteomes" id="UP000041770"/>
    </source>
</evidence>
<dbReference type="Proteomes" id="UP000046067">
    <property type="component" value="Unassembled WGS sequence"/>
</dbReference>
<dbReference type="EMBL" id="CWQY01000001">
    <property type="protein sequence ID" value="CSB91680.1"/>
    <property type="molecule type" value="Genomic_DNA"/>
</dbReference>
<evidence type="ECO:0000313" key="3">
    <source>
        <dbReference type="EMBL" id="CSB91680.1"/>
    </source>
</evidence>
<name>A0A655QCQ5_VIBCL</name>
<evidence type="ECO:0000313" key="1">
    <source>
        <dbReference type="EMBL" id="CSA48588.1"/>
    </source>
</evidence>
<dbReference type="Proteomes" id="UP000044806">
    <property type="component" value="Unassembled WGS sequence"/>
</dbReference>
<gene>
    <name evidence="1" type="ORF">ERS013165_01708</name>
    <name evidence="3" type="ORF">ERS013200_00019</name>
    <name evidence="2" type="ORF">ERS013201_00848</name>
</gene>
<reference evidence="4 5" key="1">
    <citation type="submission" date="2015-07" db="EMBL/GenBank/DDBJ databases">
        <authorList>
            <consortium name="Pathogen Informatics"/>
        </authorList>
    </citation>
    <scope>NUCLEOTIDE SEQUENCE [LARGE SCALE GENOMIC DNA]</scope>
    <source>
        <strain evidence="3 4">A316</strain>
        <strain evidence="2 6">A325</strain>
        <strain evidence="1 5">A51</strain>
    </source>
</reference>
<evidence type="ECO:0000313" key="6">
    <source>
        <dbReference type="Proteomes" id="UP000046067"/>
    </source>
</evidence>
<dbReference type="EMBL" id="CWQJ01000004">
    <property type="protein sequence ID" value="CSB75506.1"/>
    <property type="molecule type" value="Genomic_DNA"/>
</dbReference>